<protein>
    <submittedName>
        <fullName evidence="1">Uncharacterized protein</fullName>
    </submittedName>
</protein>
<organism evidence="1 2">
    <name type="scientific">Leptospira noumeaensis</name>
    <dbReference type="NCBI Taxonomy" id="2484964"/>
    <lineage>
        <taxon>Bacteria</taxon>
        <taxon>Pseudomonadati</taxon>
        <taxon>Spirochaetota</taxon>
        <taxon>Spirochaetia</taxon>
        <taxon>Leptospirales</taxon>
        <taxon>Leptospiraceae</taxon>
        <taxon>Leptospira</taxon>
    </lineage>
</organism>
<name>A0A4R9I6J3_9LEPT</name>
<dbReference type="AlphaFoldDB" id="A0A4R9I6J3"/>
<evidence type="ECO:0000313" key="1">
    <source>
        <dbReference type="EMBL" id="TGK81600.1"/>
    </source>
</evidence>
<sequence length="225" mass="25864">MTKKIPIIFILTLIVFTIFNNCKKTIASSSPTFHVEWLKEYIKEEDLLTEEGKLLEDIASFHYQRFVIDRIRGEKTSYVESDIPKIISFIKNTKTNLKFNRIKDNLVLVHHLGFDSSSDIVNGSQLWIKTKNSWKIFDNEDNVKSINYQNVYLGSIANLQGEKLIVNGGCCDTDTLVIFDVLGNGDFKNIYSNTLYGNSYSIEKEGDLYVIYEVTVEGEKTKIEF</sequence>
<reference evidence="1" key="1">
    <citation type="journal article" date="2019" name="PLoS Negl. Trop. Dis.">
        <title>Revisiting the worldwide diversity of Leptospira species in the environment.</title>
        <authorList>
            <person name="Vincent A.T."/>
            <person name="Schiettekatte O."/>
            <person name="Bourhy P."/>
            <person name="Veyrier F.J."/>
            <person name="Picardeau M."/>
        </authorList>
    </citation>
    <scope>NUCLEOTIDE SEQUENCE [LARGE SCALE GENOMIC DNA]</scope>
    <source>
        <strain evidence="1">201800287</strain>
    </source>
</reference>
<dbReference type="RefSeq" id="WP_135601475.1">
    <property type="nucleotide sequence ID" value="NZ_RQFK01000026.1"/>
</dbReference>
<comment type="caution">
    <text evidence="1">The sequence shown here is derived from an EMBL/GenBank/DDBJ whole genome shotgun (WGS) entry which is preliminary data.</text>
</comment>
<dbReference type="Proteomes" id="UP000298009">
    <property type="component" value="Unassembled WGS sequence"/>
</dbReference>
<gene>
    <name evidence="1" type="ORF">EHQ24_09850</name>
</gene>
<dbReference type="EMBL" id="RQFK01000026">
    <property type="protein sequence ID" value="TGK81600.1"/>
    <property type="molecule type" value="Genomic_DNA"/>
</dbReference>
<dbReference type="OrthoDB" id="339592at2"/>
<proteinExistence type="predicted"/>
<evidence type="ECO:0000313" key="2">
    <source>
        <dbReference type="Proteomes" id="UP000298009"/>
    </source>
</evidence>
<keyword evidence="2" id="KW-1185">Reference proteome</keyword>
<accession>A0A4R9I6J3</accession>